<evidence type="ECO:0000256" key="1">
    <source>
        <dbReference type="ARBA" id="ARBA00010928"/>
    </source>
</evidence>
<dbReference type="EMBL" id="CP003382">
    <property type="protein sequence ID" value="AFZ68653.1"/>
    <property type="molecule type" value="Genomic_DNA"/>
</dbReference>
<sequence length="365" mass="40729">MSTPLPPQERVGYAVIGVGELTTAELLPAFALSRFSRLAALVSGDRAETERIAAGYGLTSQDVFTYDQLDELAQRQDIGAVYIVTPNSLHREQTERAAQAGKHVLCEKPMATTVEDAEAMVQACRVAGVKLMIAYRCQYTPQHWQARRLVQEGDLGDIRVMDSVHGQMEDDAGAWRLKRDLAGGGPLPDIGLYCLNTLRFLLGREPQEVSATLYQPQGEERFQEVEESLAWTMRFPGGILASCLTSYNVQTIRYLRVFGKEGWLSMDPAYAYQGLRLEVERASGREELNMDEEDQFTLEIDHFSQCILQNKTPFTPGEEGLQDQRIMAAIYQSAQEQRPVALEQIDGLDVFRGELPDSARSGGEQ</sequence>
<evidence type="ECO:0000259" key="4">
    <source>
        <dbReference type="Pfam" id="PF02894"/>
    </source>
</evidence>
<dbReference type="AlphaFoldDB" id="L0A448"/>
<dbReference type="Gene3D" id="3.40.50.720">
    <property type="entry name" value="NAD(P)-binding Rossmann-like Domain"/>
    <property type="match status" value="1"/>
</dbReference>
<dbReference type="InterPro" id="IPR004104">
    <property type="entry name" value="Gfo/Idh/MocA-like_OxRdtase_C"/>
</dbReference>
<dbReference type="Proteomes" id="UP000010467">
    <property type="component" value="Chromosome"/>
</dbReference>
<dbReference type="InterPro" id="IPR036291">
    <property type="entry name" value="NAD(P)-bd_dom_sf"/>
</dbReference>
<proteinExistence type="inferred from homology"/>
<dbReference type="GO" id="GO:0016491">
    <property type="term" value="F:oxidoreductase activity"/>
    <property type="evidence" value="ECO:0007669"/>
    <property type="project" value="UniProtKB-KW"/>
</dbReference>
<comment type="similarity">
    <text evidence="1">Belongs to the Gfo/Idh/MocA family.</text>
</comment>
<accession>L0A448</accession>
<dbReference type="Gene3D" id="3.30.360.10">
    <property type="entry name" value="Dihydrodipicolinate Reductase, domain 2"/>
    <property type="match status" value="1"/>
</dbReference>
<dbReference type="SUPFAM" id="SSF55347">
    <property type="entry name" value="Glyceraldehyde-3-phosphate dehydrogenase-like, C-terminal domain"/>
    <property type="match status" value="1"/>
</dbReference>
<dbReference type="Pfam" id="PF01408">
    <property type="entry name" value="GFO_IDH_MocA"/>
    <property type="match status" value="1"/>
</dbReference>
<dbReference type="OrthoDB" id="9815825at2"/>
<evidence type="ECO:0000259" key="3">
    <source>
        <dbReference type="Pfam" id="PF01408"/>
    </source>
</evidence>
<evidence type="ECO:0000256" key="2">
    <source>
        <dbReference type="ARBA" id="ARBA00023002"/>
    </source>
</evidence>
<dbReference type="RefSeq" id="WP_015236951.1">
    <property type="nucleotide sequence ID" value="NC_019793.1"/>
</dbReference>
<dbReference type="PANTHER" id="PTHR22604">
    <property type="entry name" value="OXIDOREDUCTASES"/>
    <property type="match status" value="1"/>
</dbReference>
<organism evidence="5 6">
    <name type="scientific">Deinococcus peraridilitoris (strain DSM 19664 / LMG 22246 / CIP 109416 / KR-200)</name>
    <dbReference type="NCBI Taxonomy" id="937777"/>
    <lineage>
        <taxon>Bacteria</taxon>
        <taxon>Thermotogati</taxon>
        <taxon>Deinococcota</taxon>
        <taxon>Deinococci</taxon>
        <taxon>Deinococcales</taxon>
        <taxon>Deinococcaceae</taxon>
        <taxon>Deinococcus</taxon>
    </lineage>
</organism>
<protein>
    <submittedName>
        <fullName evidence="5">Putative dehydrogenase</fullName>
    </submittedName>
</protein>
<dbReference type="PATRIC" id="fig|937777.3.peg.3227"/>
<gene>
    <name evidence="5" type="ordered locus">Deipe_3210</name>
</gene>
<dbReference type="GO" id="GO:0000166">
    <property type="term" value="F:nucleotide binding"/>
    <property type="evidence" value="ECO:0007669"/>
    <property type="project" value="InterPro"/>
</dbReference>
<dbReference type="PRINTS" id="PR01775">
    <property type="entry name" value="GLFROXRDTASE"/>
</dbReference>
<dbReference type="KEGG" id="dpd:Deipe_3210"/>
<reference evidence="6" key="1">
    <citation type="submission" date="2012-03" db="EMBL/GenBank/DDBJ databases">
        <title>Complete sequence of chromosome of Deinococcus peraridilitoris DSM 19664.</title>
        <authorList>
            <person name="Lucas S."/>
            <person name="Copeland A."/>
            <person name="Lapidus A."/>
            <person name="Glavina del Rio T."/>
            <person name="Dalin E."/>
            <person name="Tice H."/>
            <person name="Bruce D."/>
            <person name="Goodwin L."/>
            <person name="Pitluck S."/>
            <person name="Peters L."/>
            <person name="Mikhailova N."/>
            <person name="Lu M."/>
            <person name="Kyrpides N."/>
            <person name="Mavromatis K."/>
            <person name="Ivanova N."/>
            <person name="Brettin T."/>
            <person name="Detter J.C."/>
            <person name="Han C."/>
            <person name="Larimer F."/>
            <person name="Land M."/>
            <person name="Hauser L."/>
            <person name="Markowitz V."/>
            <person name="Cheng J.-F."/>
            <person name="Hugenholtz P."/>
            <person name="Woyke T."/>
            <person name="Wu D."/>
            <person name="Pukall R."/>
            <person name="Steenblock K."/>
            <person name="Brambilla E."/>
            <person name="Klenk H.-P."/>
            <person name="Eisen J.A."/>
        </authorList>
    </citation>
    <scope>NUCLEOTIDE SEQUENCE [LARGE SCALE GENOMIC DNA]</scope>
    <source>
        <strain evidence="6">DSM 19664 / LMG 22246 / CIP 109416 / KR-200</strain>
    </source>
</reference>
<dbReference type="InterPro" id="IPR050984">
    <property type="entry name" value="Gfo/Idh/MocA_domain"/>
</dbReference>
<dbReference type="Pfam" id="PF02894">
    <property type="entry name" value="GFO_IDH_MocA_C"/>
    <property type="match status" value="1"/>
</dbReference>
<keyword evidence="2" id="KW-0560">Oxidoreductase</keyword>
<keyword evidence="6" id="KW-1185">Reference proteome</keyword>
<dbReference type="InterPro" id="IPR000683">
    <property type="entry name" value="Gfo/Idh/MocA-like_OxRdtase_N"/>
</dbReference>
<evidence type="ECO:0000313" key="6">
    <source>
        <dbReference type="Proteomes" id="UP000010467"/>
    </source>
</evidence>
<dbReference type="HOGENOM" id="CLU_023194_5_1_0"/>
<dbReference type="STRING" id="937777.Deipe_3210"/>
<feature type="domain" description="Gfo/Idh/MocA-like oxidoreductase C-terminal" evidence="4">
    <location>
        <begin position="147"/>
        <end position="342"/>
    </location>
</feature>
<dbReference type="InterPro" id="IPR008354">
    <property type="entry name" value="Glc-Fru_OxRdtase_bac"/>
</dbReference>
<name>L0A448_DEIPD</name>
<dbReference type="eggNOG" id="COG0673">
    <property type="taxonomic scope" value="Bacteria"/>
</dbReference>
<dbReference type="SUPFAM" id="SSF51735">
    <property type="entry name" value="NAD(P)-binding Rossmann-fold domains"/>
    <property type="match status" value="1"/>
</dbReference>
<evidence type="ECO:0000313" key="5">
    <source>
        <dbReference type="EMBL" id="AFZ68653.1"/>
    </source>
</evidence>
<dbReference type="PANTHER" id="PTHR22604:SF105">
    <property type="entry name" value="TRANS-1,2-DIHYDROBENZENE-1,2-DIOL DEHYDROGENASE"/>
    <property type="match status" value="1"/>
</dbReference>
<feature type="domain" description="Gfo/Idh/MocA-like oxidoreductase N-terminal" evidence="3">
    <location>
        <begin position="12"/>
        <end position="135"/>
    </location>
</feature>